<comment type="caution">
    <text evidence="2">The sequence shown here is derived from an EMBL/GenBank/DDBJ whole genome shotgun (WGS) entry which is preliminary data.</text>
</comment>
<dbReference type="AlphaFoldDB" id="A0A512MB61"/>
<dbReference type="OrthoDB" id="597750at2"/>
<evidence type="ECO:0000313" key="3">
    <source>
        <dbReference type="Proteomes" id="UP000321577"/>
    </source>
</evidence>
<keyword evidence="1" id="KW-0472">Membrane</keyword>
<keyword evidence="1" id="KW-0812">Transmembrane</keyword>
<sequence>METTPTLPTPAAKPGFSTKKVVLIILGAMFLTAGLAVGGTIWWYKYNFNPKPMRPVVLSEKEQAAFDSKLAVFGDPPMAPVTVNIPPLPAPQTPPPSQPPVVLAPPRELQVAAGEENRTIIITEREVNAYLAKQNLGENIQVSFAEGKLAAGIIVEAPPDFPVFAGQKMRVRLTFGTGLTPDRKLSFVFDDVSVGGISLPNAWLGDLKGVDLVEQNLQSDPGLQRFLDGIQSLEIHPGSAKVVLNK</sequence>
<dbReference type="Proteomes" id="UP000321577">
    <property type="component" value="Unassembled WGS sequence"/>
</dbReference>
<protein>
    <submittedName>
        <fullName evidence="2">Uncharacterized protein</fullName>
    </submittedName>
</protein>
<reference evidence="2 3" key="1">
    <citation type="submission" date="2019-07" db="EMBL/GenBank/DDBJ databases">
        <title>Whole genome shotgun sequence of Brevifollis gellanilyticus NBRC 108608.</title>
        <authorList>
            <person name="Hosoyama A."/>
            <person name="Uohara A."/>
            <person name="Ohji S."/>
            <person name="Ichikawa N."/>
        </authorList>
    </citation>
    <scope>NUCLEOTIDE SEQUENCE [LARGE SCALE GENOMIC DNA]</scope>
    <source>
        <strain evidence="2 3">NBRC 108608</strain>
    </source>
</reference>
<evidence type="ECO:0000256" key="1">
    <source>
        <dbReference type="SAM" id="Phobius"/>
    </source>
</evidence>
<gene>
    <name evidence="2" type="ORF">BGE01nite_32660</name>
</gene>
<feature type="transmembrane region" description="Helical" evidence="1">
    <location>
        <begin position="21"/>
        <end position="44"/>
    </location>
</feature>
<evidence type="ECO:0000313" key="2">
    <source>
        <dbReference type="EMBL" id="GEP43975.1"/>
    </source>
</evidence>
<dbReference type="RefSeq" id="WP_146851535.1">
    <property type="nucleotide sequence ID" value="NZ_BKAG01000023.1"/>
</dbReference>
<keyword evidence="1" id="KW-1133">Transmembrane helix</keyword>
<accession>A0A512MB61</accession>
<keyword evidence="3" id="KW-1185">Reference proteome</keyword>
<proteinExistence type="predicted"/>
<dbReference type="EMBL" id="BKAG01000023">
    <property type="protein sequence ID" value="GEP43975.1"/>
    <property type="molecule type" value="Genomic_DNA"/>
</dbReference>
<name>A0A512MB61_9BACT</name>
<organism evidence="2 3">
    <name type="scientific">Brevifollis gellanilyticus</name>
    <dbReference type="NCBI Taxonomy" id="748831"/>
    <lineage>
        <taxon>Bacteria</taxon>
        <taxon>Pseudomonadati</taxon>
        <taxon>Verrucomicrobiota</taxon>
        <taxon>Verrucomicrobiia</taxon>
        <taxon>Verrucomicrobiales</taxon>
        <taxon>Verrucomicrobiaceae</taxon>
    </lineage>
</organism>